<dbReference type="HOGENOM" id="CLU_2872243_0_0_1"/>
<dbReference type="Proteomes" id="UP000009183">
    <property type="component" value="Chromosome 9"/>
</dbReference>
<evidence type="ECO:0000313" key="2">
    <source>
        <dbReference type="Proteomes" id="UP000009183"/>
    </source>
</evidence>
<sequence length="64" mass="7442">MLVRFLYTGSVEIIFDIAQDLLIATDQYLLQGLSVPVSVPLPMIYHWKMFQECMSFQKPSMLFP</sequence>
<dbReference type="InParanoid" id="D7U8C9"/>
<keyword evidence="2" id="KW-1185">Reference proteome</keyword>
<dbReference type="EMBL" id="FN596740">
    <property type="protein sequence ID" value="CBI38993.3"/>
    <property type="molecule type" value="Genomic_DNA"/>
</dbReference>
<gene>
    <name evidence="1" type="ordered locus">VIT_09s0070g00980</name>
</gene>
<dbReference type="AlphaFoldDB" id="D7U8C9"/>
<proteinExistence type="predicted"/>
<dbReference type="STRING" id="29760.D7U8C9"/>
<accession>D7U8C9</accession>
<organism evidence="1 2">
    <name type="scientific">Vitis vinifera</name>
    <name type="common">Grape</name>
    <dbReference type="NCBI Taxonomy" id="29760"/>
    <lineage>
        <taxon>Eukaryota</taxon>
        <taxon>Viridiplantae</taxon>
        <taxon>Streptophyta</taxon>
        <taxon>Embryophyta</taxon>
        <taxon>Tracheophyta</taxon>
        <taxon>Spermatophyta</taxon>
        <taxon>Magnoliopsida</taxon>
        <taxon>eudicotyledons</taxon>
        <taxon>Gunneridae</taxon>
        <taxon>Pentapetalae</taxon>
        <taxon>rosids</taxon>
        <taxon>Vitales</taxon>
        <taxon>Vitaceae</taxon>
        <taxon>Viteae</taxon>
        <taxon>Vitis</taxon>
    </lineage>
</organism>
<evidence type="ECO:0000313" key="1">
    <source>
        <dbReference type="EMBL" id="CBI38993.3"/>
    </source>
</evidence>
<reference evidence="2" key="1">
    <citation type="journal article" date="2007" name="Nature">
        <title>The grapevine genome sequence suggests ancestral hexaploidization in major angiosperm phyla.</title>
        <authorList>
            <consortium name="The French-Italian Public Consortium for Grapevine Genome Characterization."/>
            <person name="Jaillon O."/>
            <person name="Aury J.-M."/>
            <person name="Noel B."/>
            <person name="Policriti A."/>
            <person name="Clepet C."/>
            <person name="Casagrande A."/>
            <person name="Choisne N."/>
            <person name="Aubourg S."/>
            <person name="Vitulo N."/>
            <person name="Jubin C."/>
            <person name="Vezzi A."/>
            <person name="Legeai F."/>
            <person name="Hugueney P."/>
            <person name="Dasilva C."/>
            <person name="Horner D."/>
            <person name="Mica E."/>
            <person name="Jublot D."/>
            <person name="Poulain J."/>
            <person name="Bruyere C."/>
            <person name="Billault A."/>
            <person name="Segurens B."/>
            <person name="Gouyvenoux M."/>
            <person name="Ugarte E."/>
            <person name="Cattonaro F."/>
            <person name="Anthouard V."/>
            <person name="Vico V."/>
            <person name="Del Fabbro C."/>
            <person name="Alaux M."/>
            <person name="Di Gaspero G."/>
            <person name="Dumas V."/>
            <person name="Felice N."/>
            <person name="Paillard S."/>
            <person name="Juman I."/>
            <person name="Moroldo M."/>
            <person name="Scalabrin S."/>
            <person name="Canaguier A."/>
            <person name="Le Clainche I."/>
            <person name="Malacrida G."/>
            <person name="Durand E."/>
            <person name="Pesole G."/>
            <person name="Laucou V."/>
            <person name="Chatelet P."/>
            <person name="Merdinoglu D."/>
            <person name="Delledonne M."/>
            <person name="Pezzotti M."/>
            <person name="Lecharny A."/>
            <person name="Scarpelli C."/>
            <person name="Artiguenave F."/>
            <person name="Pe M.E."/>
            <person name="Valle G."/>
            <person name="Morgante M."/>
            <person name="Caboche M."/>
            <person name="Adam-Blondon A.-F."/>
            <person name="Weissenbach J."/>
            <person name="Quetier F."/>
            <person name="Wincker P."/>
        </authorList>
    </citation>
    <scope>NUCLEOTIDE SEQUENCE [LARGE SCALE GENOMIC DNA]</scope>
    <source>
        <strain evidence="2">cv. Pinot noir / PN40024</strain>
    </source>
</reference>
<name>D7U8C9_VITVI</name>
<protein>
    <submittedName>
        <fullName evidence="1">Uncharacterized protein</fullName>
    </submittedName>
</protein>
<dbReference type="PaxDb" id="29760-VIT_09s0070g00980.t01"/>